<reference evidence="7" key="2">
    <citation type="submission" date="2021-04" db="EMBL/GenBank/DDBJ databases">
        <authorList>
            <person name="Gilroy R."/>
        </authorList>
    </citation>
    <scope>NUCLEOTIDE SEQUENCE</scope>
    <source>
        <strain evidence="7">ChiSxjej3B15-1167</strain>
    </source>
</reference>
<evidence type="ECO:0000256" key="3">
    <source>
        <dbReference type="ARBA" id="ARBA00012239"/>
    </source>
</evidence>
<keyword evidence="7" id="KW-0032">Aminotransferase</keyword>
<gene>
    <name evidence="7" type="ORF">H9849_10365</name>
</gene>
<dbReference type="SUPFAM" id="SSF53383">
    <property type="entry name" value="PLP-dependent transferases"/>
    <property type="match status" value="1"/>
</dbReference>
<dbReference type="EMBL" id="DXEQ01000317">
    <property type="protein sequence ID" value="HIX73410.1"/>
    <property type="molecule type" value="Genomic_DNA"/>
</dbReference>
<comment type="caution">
    <text evidence="7">The sequence shown here is derived from an EMBL/GenBank/DDBJ whole genome shotgun (WGS) entry which is preliminary data.</text>
</comment>
<comment type="similarity">
    <text evidence="2">Belongs to the class-V pyridoxal-phosphate-dependent aminotransferase family. Csd subfamily.</text>
</comment>
<dbReference type="InterPro" id="IPR015422">
    <property type="entry name" value="PyrdxlP-dep_Trfase_small"/>
</dbReference>
<dbReference type="NCBIfam" id="TIGR01977">
    <property type="entry name" value="am_tr_V_EF2568"/>
    <property type="match status" value="1"/>
</dbReference>
<dbReference type="Gene3D" id="3.40.640.10">
    <property type="entry name" value="Type I PLP-dependent aspartate aminotransferase-like (Major domain)"/>
    <property type="match status" value="1"/>
</dbReference>
<feature type="domain" description="Aminotransferase class V" evidence="6">
    <location>
        <begin position="2"/>
        <end position="366"/>
    </location>
</feature>
<dbReference type="PANTHER" id="PTHR43586:SF4">
    <property type="entry name" value="ISOPENICILLIN N EPIMERASE"/>
    <property type="match status" value="1"/>
</dbReference>
<comment type="cofactor">
    <cofactor evidence="1">
        <name>pyridoxal 5'-phosphate</name>
        <dbReference type="ChEBI" id="CHEBI:597326"/>
    </cofactor>
</comment>
<comment type="catalytic activity">
    <reaction evidence="5">
        <text>(sulfur carrier)-H + L-cysteine = (sulfur carrier)-SH + L-alanine</text>
        <dbReference type="Rhea" id="RHEA:43892"/>
        <dbReference type="Rhea" id="RHEA-COMP:14737"/>
        <dbReference type="Rhea" id="RHEA-COMP:14739"/>
        <dbReference type="ChEBI" id="CHEBI:29917"/>
        <dbReference type="ChEBI" id="CHEBI:35235"/>
        <dbReference type="ChEBI" id="CHEBI:57972"/>
        <dbReference type="ChEBI" id="CHEBI:64428"/>
        <dbReference type="EC" id="2.8.1.7"/>
    </reaction>
</comment>
<evidence type="ECO:0000259" key="6">
    <source>
        <dbReference type="Pfam" id="PF00266"/>
    </source>
</evidence>
<dbReference type="Proteomes" id="UP000886805">
    <property type="component" value="Unassembled WGS sequence"/>
</dbReference>
<dbReference type="Pfam" id="PF00266">
    <property type="entry name" value="Aminotran_5"/>
    <property type="match status" value="1"/>
</dbReference>
<reference evidence="7" key="1">
    <citation type="journal article" date="2021" name="PeerJ">
        <title>Extensive microbial diversity within the chicken gut microbiome revealed by metagenomics and culture.</title>
        <authorList>
            <person name="Gilroy R."/>
            <person name="Ravi A."/>
            <person name="Getino M."/>
            <person name="Pursley I."/>
            <person name="Horton D.L."/>
            <person name="Alikhan N.F."/>
            <person name="Baker D."/>
            <person name="Gharbi K."/>
            <person name="Hall N."/>
            <person name="Watson M."/>
            <person name="Adriaenssens E.M."/>
            <person name="Foster-Nyarko E."/>
            <person name="Jarju S."/>
            <person name="Secka A."/>
            <person name="Antonio M."/>
            <person name="Oren A."/>
            <person name="Chaudhuri R.R."/>
            <person name="La Ragione R."/>
            <person name="Hildebrand F."/>
            <person name="Pallen M.J."/>
        </authorList>
    </citation>
    <scope>NUCLEOTIDE SEQUENCE</scope>
    <source>
        <strain evidence="7">ChiSxjej3B15-1167</strain>
    </source>
</reference>
<keyword evidence="4" id="KW-0663">Pyridoxal phosphate</keyword>
<dbReference type="InterPro" id="IPR016454">
    <property type="entry name" value="Cysteine_dSase"/>
</dbReference>
<dbReference type="PANTHER" id="PTHR43586">
    <property type="entry name" value="CYSTEINE DESULFURASE"/>
    <property type="match status" value="1"/>
</dbReference>
<proteinExistence type="inferred from homology"/>
<dbReference type="AlphaFoldDB" id="A0A9D1X6C1"/>
<evidence type="ECO:0000256" key="2">
    <source>
        <dbReference type="ARBA" id="ARBA00010447"/>
    </source>
</evidence>
<protein>
    <recommendedName>
        <fullName evidence="3">cysteine desulfurase</fullName>
        <ecNumber evidence="3">2.8.1.7</ecNumber>
    </recommendedName>
</protein>
<dbReference type="GO" id="GO:0031071">
    <property type="term" value="F:cysteine desulfurase activity"/>
    <property type="evidence" value="ECO:0007669"/>
    <property type="project" value="UniProtKB-EC"/>
</dbReference>
<evidence type="ECO:0000313" key="7">
    <source>
        <dbReference type="EMBL" id="HIX73410.1"/>
    </source>
</evidence>
<evidence type="ECO:0000256" key="5">
    <source>
        <dbReference type="ARBA" id="ARBA00050776"/>
    </source>
</evidence>
<dbReference type="InterPro" id="IPR015424">
    <property type="entry name" value="PyrdxlP-dep_Trfase"/>
</dbReference>
<evidence type="ECO:0000256" key="4">
    <source>
        <dbReference type="ARBA" id="ARBA00022898"/>
    </source>
</evidence>
<name>A0A9D1X6C1_9FIRM</name>
<dbReference type="EC" id="2.8.1.7" evidence="3"/>
<dbReference type="PIRSF" id="PIRSF005572">
    <property type="entry name" value="NifS"/>
    <property type="match status" value="1"/>
</dbReference>
<sequence length="378" mass="41227">MIYFDNAATTLHKPAEVAEAVKDAILTLGNASRGAHEAALSGMRSLYAAREMLCELFHGDGPERTAFTLNSTMALNIVIQGLFSPGDHVITTALEHNSVLRPLYLMEERGVELTILPADKKGNIDYDDFEKNVRSSTRAVVCTHASNLTGNVLDLDFIGEFCRKHGLLFVVDASQTAGVLPIHMKKCNISVLCFTGHKGLMGPQGTGGLLVREGVDIRPLLAGGSGVRSYSKTHPADMPTALEAGTLNAHGIAGLRAAFDYLKREGQEKLYEKEQMLMQTFYEGIRDIPSVTVYGDFSVRRRAPIVALNIGDYDSGQVSDELLTRFDIATRAGAHCAPLMHEALGTREQGAVRFSFSHFNTMEEIEEGIRAVRILATE</sequence>
<evidence type="ECO:0000313" key="8">
    <source>
        <dbReference type="Proteomes" id="UP000886805"/>
    </source>
</evidence>
<dbReference type="InterPro" id="IPR015421">
    <property type="entry name" value="PyrdxlP-dep_Trfase_major"/>
</dbReference>
<keyword evidence="7" id="KW-0808">Transferase</keyword>
<dbReference type="InterPro" id="IPR000192">
    <property type="entry name" value="Aminotrans_V_dom"/>
</dbReference>
<dbReference type="Gene3D" id="3.90.1150.10">
    <property type="entry name" value="Aspartate Aminotransferase, domain 1"/>
    <property type="match status" value="1"/>
</dbReference>
<evidence type="ECO:0000256" key="1">
    <source>
        <dbReference type="ARBA" id="ARBA00001933"/>
    </source>
</evidence>
<dbReference type="InterPro" id="IPR010969">
    <property type="entry name" value="Cys_dSase-rel_unknwn_funct"/>
</dbReference>
<organism evidence="7 8">
    <name type="scientific">Candidatus Anaerobutyricum stercoripullorum</name>
    <dbReference type="NCBI Taxonomy" id="2838456"/>
    <lineage>
        <taxon>Bacteria</taxon>
        <taxon>Bacillati</taxon>
        <taxon>Bacillota</taxon>
        <taxon>Clostridia</taxon>
        <taxon>Lachnospirales</taxon>
        <taxon>Lachnospiraceae</taxon>
        <taxon>Anaerobutyricum</taxon>
    </lineage>
</organism>
<dbReference type="GO" id="GO:0008483">
    <property type="term" value="F:transaminase activity"/>
    <property type="evidence" value="ECO:0007669"/>
    <property type="project" value="UniProtKB-KW"/>
</dbReference>
<accession>A0A9D1X6C1</accession>